<dbReference type="STRING" id="1763537.ULVI_09310"/>
<reference evidence="3 4" key="1">
    <citation type="submission" date="2016-02" db="EMBL/GenBank/DDBJ databases">
        <title>Ulvibacter sp. LPB0005, isolated from Thais luteostoma.</title>
        <authorList>
            <person name="Shin S.-K."/>
            <person name="Yi H."/>
        </authorList>
    </citation>
    <scope>NUCLEOTIDE SEQUENCE [LARGE SCALE GENOMIC DNA]</scope>
    <source>
        <strain evidence="3 4">LPB0005</strain>
    </source>
</reference>
<evidence type="ECO:0000256" key="1">
    <source>
        <dbReference type="SAM" id="Coils"/>
    </source>
</evidence>
<dbReference type="OrthoDB" id="324554at2"/>
<dbReference type="EMBL" id="LRXL01000037">
    <property type="protein sequence ID" value="OAB78769.1"/>
    <property type="molecule type" value="Genomic_DNA"/>
</dbReference>
<keyword evidence="1" id="KW-0175">Coiled coil</keyword>
<sequence length="397" mass="46380">MTQEKETFIKIPTELRKRKDLTTTHKVILGYLLSFQLNGKYCYQTQKEIAEELGTPFSTIKRNITQLEKKGIIKTDFVKNITQKKKQYKNRKATIYNEFKIAQNEPSEIRKKTKSMKETSTKIKIAQNEPFGNTIKQNTLTETEIIEKKPSLKDDIIALKRSFNPSTLSNYEGIIDTLAKSCTTIEQVKVEMKKEEAKRKQLREEAKANREKKKQAEEDKVLQDELFALINNYLNELKRFECANPNQKEKIIKFLKDGVLSGEFRTYNFEKEKALSSVGKVKKQWEKIISDVSNIIPNLPEEIKEEKLLPFEDGYDEKVIPINRPRKMVDDSFTFKNETKVENTDKINMDILNLPMNLGKIEMIDKYLIQIGEFKQGVNYSNNDRFKIITYLKNKTA</sequence>
<feature type="coiled-coil region" evidence="1">
    <location>
        <begin position="78"/>
        <end position="129"/>
    </location>
</feature>
<evidence type="ECO:0000256" key="2">
    <source>
        <dbReference type="SAM" id="MobiDB-lite"/>
    </source>
</evidence>
<accession>A0A167HMF2</accession>
<dbReference type="SUPFAM" id="SSF46785">
    <property type="entry name" value="Winged helix' DNA-binding domain"/>
    <property type="match status" value="1"/>
</dbReference>
<dbReference type="Gene3D" id="1.10.10.10">
    <property type="entry name" value="Winged helix-like DNA-binding domain superfamily/Winged helix DNA-binding domain"/>
    <property type="match status" value="1"/>
</dbReference>
<evidence type="ECO:0000313" key="3">
    <source>
        <dbReference type="EMBL" id="OAB78769.1"/>
    </source>
</evidence>
<feature type="region of interest" description="Disordered" evidence="2">
    <location>
        <begin position="196"/>
        <end position="215"/>
    </location>
</feature>
<gene>
    <name evidence="3" type="ORF">ULVI_09310</name>
</gene>
<dbReference type="InterPro" id="IPR036390">
    <property type="entry name" value="WH_DNA-bd_sf"/>
</dbReference>
<evidence type="ECO:0000313" key="4">
    <source>
        <dbReference type="Proteomes" id="UP000077013"/>
    </source>
</evidence>
<dbReference type="Pfam" id="PF13730">
    <property type="entry name" value="HTH_36"/>
    <property type="match status" value="1"/>
</dbReference>
<proteinExistence type="predicted"/>
<comment type="caution">
    <text evidence="3">The sequence shown here is derived from an EMBL/GenBank/DDBJ whole genome shotgun (WGS) entry which is preliminary data.</text>
</comment>
<dbReference type="InterPro" id="IPR036388">
    <property type="entry name" value="WH-like_DNA-bd_sf"/>
</dbReference>
<dbReference type="RefSeq" id="WP_068592088.1">
    <property type="nucleotide sequence ID" value="NZ_LRXL01000037.1"/>
</dbReference>
<organism evidence="3 4">
    <name type="scientific">Cochleicola gelatinilyticus</name>
    <dbReference type="NCBI Taxonomy" id="1763537"/>
    <lineage>
        <taxon>Bacteria</taxon>
        <taxon>Pseudomonadati</taxon>
        <taxon>Bacteroidota</taxon>
        <taxon>Flavobacteriia</taxon>
        <taxon>Flavobacteriales</taxon>
        <taxon>Flavobacteriaceae</taxon>
        <taxon>Cochleicola</taxon>
    </lineage>
</organism>
<dbReference type="Proteomes" id="UP000077013">
    <property type="component" value="Unassembled WGS sequence"/>
</dbReference>
<protein>
    <recommendedName>
        <fullName evidence="5">Helix-turn-helix domain-containing protein</fullName>
    </recommendedName>
</protein>
<name>A0A167HMF2_9FLAO</name>
<keyword evidence="4" id="KW-1185">Reference proteome</keyword>
<dbReference type="AlphaFoldDB" id="A0A167HMF2"/>
<evidence type="ECO:0008006" key="5">
    <source>
        <dbReference type="Google" id="ProtNLM"/>
    </source>
</evidence>